<feature type="transmembrane region" description="Helical" evidence="1">
    <location>
        <begin position="41"/>
        <end position="64"/>
    </location>
</feature>
<reference evidence="2" key="1">
    <citation type="journal article" date="2023" name="bioRxiv">
        <title>Improved chromosome-level genome assembly for marigold (Tagetes erecta).</title>
        <authorList>
            <person name="Jiang F."/>
            <person name="Yuan L."/>
            <person name="Wang S."/>
            <person name="Wang H."/>
            <person name="Xu D."/>
            <person name="Wang A."/>
            <person name="Fan W."/>
        </authorList>
    </citation>
    <scope>NUCLEOTIDE SEQUENCE</scope>
    <source>
        <strain evidence="2">WSJ</strain>
        <tissue evidence="2">Leaf</tissue>
    </source>
</reference>
<keyword evidence="1" id="KW-0812">Transmembrane</keyword>
<keyword evidence="1" id="KW-1133">Transmembrane helix</keyword>
<evidence type="ECO:0000313" key="2">
    <source>
        <dbReference type="EMBL" id="KAK1412622.1"/>
    </source>
</evidence>
<evidence type="ECO:0000313" key="3">
    <source>
        <dbReference type="Proteomes" id="UP001229421"/>
    </source>
</evidence>
<protein>
    <submittedName>
        <fullName evidence="2">Uncharacterized protein</fullName>
    </submittedName>
</protein>
<name>A0AAD8NKY6_TARER</name>
<feature type="transmembrane region" description="Helical" evidence="1">
    <location>
        <begin position="12"/>
        <end position="29"/>
    </location>
</feature>
<dbReference type="Proteomes" id="UP001229421">
    <property type="component" value="Unassembled WGS sequence"/>
</dbReference>
<keyword evidence="3" id="KW-1185">Reference proteome</keyword>
<accession>A0AAD8NKY6</accession>
<gene>
    <name evidence="2" type="ORF">QVD17_34015</name>
</gene>
<proteinExistence type="predicted"/>
<sequence length="72" mass="8380">MIEFHGEQRSVFFFRVGHGSLCLFYDILLELTDSLDKHKSIFVGKAFGSIFGLGIYYTKMIVIIRVTRTFRL</sequence>
<dbReference type="EMBL" id="JAUHHV010000009">
    <property type="protein sequence ID" value="KAK1412622.1"/>
    <property type="molecule type" value="Genomic_DNA"/>
</dbReference>
<comment type="caution">
    <text evidence="2">The sequence shown here is derived from an EMBL/GenBank/DDBJ whole genome shotgun (WGS) entry which is preliminary data.</text>
</comment>
<keyword evidence="1" id="KW-0472">Membrane</keyword>
<organism evidence="2 3">
    <name type="scientific">Tagetes erecta</name>
    <name type="common">African marigold</name>
    <dbReference type="NCBI Taxonomy" id="13708"/>
    <lineage>
        <taxon>Eukaryota</taxon>
        <taxon>Viridiplantae</taxon>
        <taxon>Streptophyta</taxon>
        <taxon>Embryophyta</taxon>
        <taxon>Tracheophyta</taxon>
        <taxon>Spermatophyta</taxon>
        <taxon>Magnoliopsida</taxon>
        <taxon>eudicotyledons</taxon>
        <taxon>Gunneridae</taxon>
        <taxon>Pentapetalae</taxon>
        <taxon>asterids</taxon>
        <taxon>campanulids</taxon>
        <taxon>Asterales</taxon>
        <taxon>Asteraceae</taxon>
        <taxon>Asteroideae</taxon>
        <taxon>Heliantheae alliance</taxon>
        <taxon>Tageteae</taxon>
        <taxon>Tagetes</taxon>
    </lineage>
</organism>
<evidence type="ECO:0000256" key="1">
    <source>
        <dbReference type="SAM" id="Phobius"/>
    </source>
</evidence>
<dbReference type="AlphaFoldDB" id="A0AAD8NKY6"/>